<protein>
    <recommendedName>
        <fullName evidence="3">DUF2536 domain-containing protein</fullName>
    </recommendedName>
</protein>
<evidence type="ECO:0000313" key="1">
    <source>
        <dbReference type="EMBL" id="KLA24695.1"/>
    </source>
</evidence>
<evidence type="ECO:0000313" key="2">
    <source>
        <dbReference type="Proteomes" id="UP000035214"/>
    </source>
</evidence>
<dbReference type="PATRIC" id="fig|1396.428.peg.1041"/>
<dbReference type="Pfam" id="PF10750">
    <property type="entry name" value="DUF2536"/>
    <property type="match status" value="1"/>
</dbReference>
<reference evidence="1 2" key="1">
    <citation type="submission" date="2015-04" db="EMBL/GenBank/DDBJ databases">
        <title>Draft Genome Sequences of Eight Spore-Forming Food Isolates of Bacillus cereus Genome sequencing.</title>
        <authorList>
            <person name="Krawcyk A.O."/>
            <person name="de Jong A."/>
            <person name="Eijlander R.T."/>
            <person name="Berendsen E.M."/>
            <person name="Holsappel S."/>
            <person name="Wells-Bennik M."/>
            <person name="Kuipers O.P."/>
        </authorList>
    </citation>
    <scope>NUCLEOTIDE SEQUENCE [LARGE SCALE GENOMIC DNA]</scope>
    <source>
        <strain evidence="1 2">B4077</strain>
    </source>
</reference>
<dbReference type="InterPro" id="IPR019686">
    <property type="entry name" value="DUF2536"/>
</dbReference>
<dbReference type="Proteomes" id="UP000035214">
    <property type="component" value="Unassembled WGS sequence"/>
</dbReference>
<dbReference type="EMBL" id="LCYI01000050">
    <property type="protein sequence ID" value="KLA24695.1"/>
    <property type="molecule type" value="Genomic_DNA"/>
</dbReference>
<comment type="caution">
    <text evidence="1">The sequence shown here is derived from an EMBL/GenBank/DDBJ whole genome shotgun (WGS) entry which is preliminary data.</text>
</comment>
<organism evidence="1 2">
    <name type="scientific">Bacillus cereus</name>
    <dbReference type="NCBI Taxonomy" id="1396"/>
    <lineage>
        <taxon>Bacteria</taxon>
        <taxon>Bacillati</taxon>
        <taxon>Bacillota</taxon>
        <taxon>Bacilli</taxon>
        <taxon>Bacillales</taxon>
        <taxon>Bacillaceae</taxon>
        <taxon>Bacillus</taxon>
        <taxon>Bacillus cereus group</taxon>
    </lineage>
</organism>
<dbReference type="AlphaFoldDB" id="A0A0G8EKN9"/>
<sequence>MVSFTFEMLEDKVEFFEAGDLASLERKISEQIDNNKALMLEVHHISHQMVMDPESKRPYYSAVVHFKLKKLR</sequence>
<name>A0A0G8EKN9_BACCE</name>
<gene>
    <name evidence="1" type="ORF">B4077_4691</name>
</gene>
<evidence type="ECO:0008006" key="3">
    <source>
        <dbReference type="Google" id="ProtNLM"/>
    </source>
</evidence>
<proteinExistence type="predicted"/>
<accession>A0A0G8EKN9</accession>